<reference evidence="2" key="1">
    <citation type="journal article" date="2023" name="G3 (Bethesda)">
        <title>Genome assembly and association tests identify interacting loci associated with vigor, precocity, and sex in interspecific pistachio rootstocks.</title>
        <authorList>
            <person name="Palmer W."/>
            <person name="Jacygrad E."/>
            <person name="Sagayaradj S."/>
            <person name="Cavanaugh K."/>
            <person name="Han R."/>
            <person name="Bertier L."/>
            <person name="Beede B."/>
            <person name="Kafkas S."/>
            <person name="Golino D."/>
            <person name="Preece J."/>
            <person name="Michelmore R."/>
        </authorList>
    </citation>
    <scope>NUCLEOTIDE SEQUENCE [LARGE SCALE GENOMIC DNA]</scope>
</reference>
<dbReference type="EMBL" id="CM047909">
    <property type="protein sequence ID" value="KAJ0078527.1"/>
    <property type="molecule type" value="Genomic_DNA"/>
</dbReference>
<dbReference type="Proteomes" id="UP001164250">
    <property type="component" value="Chromosome 13"/>
</dbReference>
<keyword evidence="2" id="KW-1185">Reference proteome</keyword>
<accession>A0ACC0ZUV1</accession>
<gene>
    <name evidence="1" type="ORF">Patl1_24309</name>
</gene>
<sequence>MLIVNILLCCFVRQFFNIWTLREYLALDLRILNQELTMEADLERLIDDFVFMCLFVGNDFLPGIPSLDISKGAISELLSIYIKGFVERGGYLTDSFKVDLKRVKHFLEAVNHEIIFIKCGKTCGGKTRARKKRHMGKAEIDLKRNYYNQKFGAKSKDDRERIRTDAKGFVGSCVITTKECAHGSGMCYIFLFYHKFSHSFFYTLLIFYNVVALVRLSCLFN</sequence>
<comment type="caution">
    <text evidence="1">The sequence shown here is derived from an EMBL/GenBank/DDBJ whole genome shotgun (WGS) entry which is preliminary data.</text>
</comment>
<protein>
    <submittedName>
        <fullName evidence="1">Uncharacterized protein</fullName>
    </submittedName>
</protein>
<proteinExistence type="predicted"/>
<evidence type="ECO:0000313" key="2">
    <source>
        <dbReference type="Proteomes" id="UP001164250"/>
    </source>
</evidence>
<name>A0ACC0ZUV1_9ROSI</name>
<evidence type="ECO:0000313" key="1">
    <source>
        <dbReference type="EMBL" id="KAJ0078527.1"/>
    </source>
</evidence>
<organism evidence="1 2">
    <name type="scientific">Pistacia atlantica</name>
    <dbReference type="NCBI Taxonomy" id="434234"/>
    <lineage>
        <taxon>Eukaryota</taxon>
        <taxon>Viridiplantae</taxon>
        <taxon>Streptophyta</taxon>
        <taxon>Embryophyta</taxon>
        <taxon>Tracheophyta</taxon>
        <taxon>Spermatophyta</taxon>
        <taxon>Magnoliopsida</taxon>
        <taxon>eudicotyledons</taxon>
        <taxon>Gunneridae</taxon>
        <taxon>Pentapetalae</taxon>
        <taxon>rosids</taxon>
        <taxon>malvids</taxon>
        <taxon>Sapindales</taxon>
        <taxon>Anacardiaceae</taxon>
        <taxon>Pistacia</taxon>
    </lineage>
</organism>